<dbReference type="EMBL" id="CP007493">
    <property type="protein sequence ID" value="AJB42818.1"/>
    <property type="molecule type" value="Genomic_DNA"/>
</dbReference>
<sequence>MLGQFCRLLEGKSVKHINHSWVKPFGCNSERIEGIVINNVSPAL</sequence>
<name>A0A3G1A8X0_9CREN</name>
<gene>
    <name evidence="1" type="ORF">TCARB_1782</name>
</gene>
<organism evidence="1 2">
    <name type="scientific">Thermofilum adornatum 1505</name>
    <dbReference type="NCBI Taxonomy" id="697581"/>
    <lineage>
        <taxon>Archaea</taxon>
        <taxon>Thermoproteota</taxon>
        <taxon>Thermoprotei</taxon>
        <taxon>Thermofilales</taxon>
        <taxon>Thermofilaceae</taxon>
        <taxon>Thermofilum</taxon>
    </lineage>
</organism>
<accession>A0A3G1A8X0</accession>
<proteinExistence type="predicted"/>
<reference evidence="2" key="1">
    <citation type="book" date="2010" name="EXTREMOPHILES" publisher="0:0-0">
        <title>Complete genome sequences of ten hyperthermophilic archaea reveal their metabolic capabilities and possible ecological roles.</title>
        <editorList>
            <person name="?"/>
        </editorList>
        <authorList>
            <person name="Ravin N.V."/>
            <person name="Mardanov A.V."/>
            <person name="Bonch-Osmolovskaya E.A."/>
            <person name="Skryabin K.G."/>
        </authorList>
    </citation>
    <scope>NUCLEOTIDE SEQUENCE [LARGE SCALE GENOMIC DNA]</scope>
    <source>
        <strain evidence="2">1505</strain>
    </source>
</reference>
<dbReference type="Proteomes" id="UP000266720">
    <property type="component" value="Chromosome"/>
</dbReference>
<dbReference type="KEGG" id="tcb:TCARB_1782"/>
<dbReference type="AlphaFoldDB" id="A0A3G1A8X0"/>
<evidence type="ECO:0000313" key="2">
    <source>
        <dbReference type="Proteomes" id="UP000266720"/>
    </source>
</evidence>
<evidence type="ECO:0000313" key="1">
    <source>
        <dbReference type="EMBL" id="AJB42818.1"/>
    </source>
</evidence>
<protein>
    <submittedName>
        <fullName evidence="1">Uncharacterized protein</fullName>
    </submittedName>
</protein>